<evidence type="ECO:0000259" key="1">
    <source>
        <dbReference type="Pfam" id="PF12728"/>
    </source>
</evidence>
<dbReference type="RefSeq" id="WP_346143323.1">
    <property type="nucleotide sequence ID" value="NZ_BAAAUA010000013.1"/>
</dbReference>
<dbReference type="Proteomes" id="UP001596066">
    <property type="component" value="Unassembled WGS sequence"/>
</dbReference>
<name>A0ABW0V6K8_9ACTN</name>
<accession>A0ABW0V6K8</accession>
<dbReference type="EMBL" id="JBHSOC010000011">
    <property type="protein sequence ID" value="MFC5641307.1"/>
    <property type="molecule type" value="Genomic_DNA"/>
</dbReference>
<comment type="caution">
    <text evidence="2">The sequence shown here is derived from an EMBL/GenBank/DDBJ whole genome shotgun (WGS) entry which is preliminary data.</text>
</comment>
<dbReference type="InterPro" id="IPR041657">
    <property type="entry name" value="HTH_17"/>
</dbReference>
<gene>
    <name evidence="2" type="ORF">ACFPZF_08025</name>
</gene>
<feature type="domain" description="Helix-turn-helix" evidence="1">
    <location>
        <begin position="19"/>
        <end position="64"/>
    </location>
</feature>
<proteinExistence type="predicted"/>
<evidence type="ECO:0000313" key="2">
    <source>
        <dbReference type="EMBL" id="MFC5641307.1"/>
    </source>
</evidence>
<reference evidence="3" key="1">
    <citation type="journal article" date="2019" name="Int. J. Syst. Evol. Microbiol.">
        <title>The Global Catalogue of Microorganisms (GCM) 10K type strain sequencing project: providing services to taxonomists for standard genome sequencing and annotation.</title>
        <authorList>
            <consortium name="The Broad Institute Genomics Platform"/>
            <consortium name="The Broad Institute Genome Sequencing Center for Infectious Disease"/>
            <person name="Wu L."/>
            <person name="Ma J."/>
        </authorList>
    </citation>
    <scope>NUCLEOTIDE SEQUENCE [LARGE SCALE GENOMIC DNA]</scope>
    <source>
        <strain evidence="3">CGMCC 4.1622</strain>
    </source>
</reference>
<dbReference type="Pfam" id="PF12728">
    <property type="entry name" value="HTH_17"/>
    <property type="match status" value="1"/>
</dbReference>
<sequence>MTTTDDTPVLPDPRVQPTMTVPEAGRLLGLQKAASYNAARRGDIPTISVGRRLLVPTAKLRALLGIDAVAPTDVAA</sequence>
<protein>
    <submittedName>
        <fullName evidence="2">Helix-turn-helix domain-containing protein</fullName>
    </submittedName>
</protein>
<organism evidence="2 3">
    <name type="scientific">Kitasatospora cinereorecta</name>
    <dbReference type="NCBI Taxonomy" id="285560"/>
    <lineage>
        <taxon>Bacteria</taxon>
        <taxon>Bacillati</taxon>
        <taxon>Actinomycetota</taxon>
        <taxon>Actinomycetes</taxon>
        <taxon>Kitasatosporales</taxon>
        <taxon>Streptomycetaceae</taxon>
        <taxon>Kitasatospora</taxon>
    </lineage>
</organism>
<evidence type="ECO:0000313" key="3">
    <source>
        <dbReference type="Proteomes" id="UP001596066"/>
    </source>
</evidence>
<keyword evidence="3" id="KW-1185">Reference proteome</keyword>